<evidence type="ECO:0000256" key="5">
    <source>
        <dbReference type="SAM" id="Phobius"/>
    </source>
</evidence>
<proteinExistence type="predicted"/>
<evidence type="ECO:0000313" key="6">
    <source>
        <dbReference type="EMBL" id="QGA26961.1"/>
    </source>
</evidence>
<dbReference type="GO" id="GO:0005524">
    <property type="term" value="F:ATP binding"/>
    <property type="evidence" value="ECO:0007669"/>
    <property type="project" value="UniProtKB-KW"/>
</dbReference>
<keyword evidence="1" id="KW-0808">Transferase</keyword>
<dbReference type="GO" id="GO:0000160">
    <property type="term" value="P:phosphorelay signal transduction system"/>
    <property type="evidence" value="ECO:0007669"/>
    <property type="project" value="UniProtKB-KW"/>
</dbReference>
<dbReference type="Proteomes" id="UP000326921">
    <property type="component" value="Chromosome"/>
</dbReference>
<evidence type="ECO:0000256" key="3">
    <source>
        <dbReference type="ARBA" id="ARBA00023012"/>
    </source>
</evidence>
<keyword evidence="5" id="KW-0472">Membrane</keyword>
<dbReference type="AlphaFoldDB" id="A0A5Q0QDF8"/>
<dbReference type="CDD" id="cd16917">
    <property type="entry name" value="HATPase_UhpB-NarQ-NarX-like"/>
    <property type="match status" value="1"/>
</dbReference>
<accession>A0A5Q0QDF8</accession>
<keyword evidence="7" id="KW-1185">Reference proteome</keyword>
<organism evidence="6 7">
    <name type="scientific">Sphingobacterium zhuxiongii</name>
    <dbReference type="NCBI Taxonomy" id="2662364"/>
    <lineage>
        <taxon>Bacteria</taxon>
        <taxon>Pseudomonadati</taxon>
        <taxon>Bacteroidota</taxon>
        <taxon>Sphingobacteriia</taxon>
        <taxon>Sphingobacteriales</taxon>
        <taxon>Sphingobacteriaceae</taxon>
        <taxon>Sphingobacterium</taxon>
    </lineage>
</organism>
<keyword evidence="5" id="KW-0812">Transmembrane</keyword>
<feature type="coiled-coil region" evidence="4">
    <location>
        <begin position="165"/>
        <end position="192"/>
    </location>
</feature>
<feature type="transmembrane region" description="Helical" evidence="5">
    <location>
        <begin position="193"/>
        <end position="212"/>
    </location>
</feature>
<gene>
    <name evidence="6" type="ORF">GFH32_11820</name>
</gene>
<keyword evidence="4" id="KW-0175">Coiled coil</keyword>
<dbReference type="PANTHER" id="PTHR24421:SF60">
    <property type="entry name" value="SENSOR HISTIDINE KINASE COMP"/>
    <property type="match status" value="1"/>
</dbReference>
<evidence type="ECO:0000256" key="4">
    <source>
        <dbReference type="SAM" id="Coils"/>
    </source>
</evidence>
<evidence type="ECO:0000313" key="7">
    <source>
        <dbReference type="Proteomes" id="UP000326921"/>
    </source>
</evidence>
<dbReference type="RefSeq" id="WP_153511803.1">
    <property type="nucleotide sequence ID" value="NZ_CP045652.1"/>
</dbReference>
<dbReference type="GO" id="GO:0016301">
    <property type="term" value="F:kinase activity"/>
    <property type="evidence" value="ECO:0007669"/>
    <property type="project" value="UniProtKB-KW"/>
</dbReference>
<keyword evidence="2" id="KW-0418">Kinase</keyword>
<dbReference type="InterPro" id="IPR036890">
    <property type="entry name" value="HATPase_C_sf"/>
</dbReference>
<dbReference type="KEGG" id="sphe:GFH32_11820"/>
<evidence type="ECO:0000256" key="2">
    <source>
        <dbReference type="ARBA" id="ARBA00022777"/>
    </source>
</evidence>
<keyword evidence="6" id="KW-0067">ATP-binding</keyword>
<keyword evidence="5" id="KW-1133">Transmembrane helix</keyword>
<sequence>MSDRVLPKKAVTLFAANNFKGAYLIHKKNLDVEHKNDNDYARILSNYANTRWRIDNKYNPLPDLHKALNIRLKSSDNYGLNSSYAHLFDYHYGRNADSAKMYALKSFASANKIDVSADRINAAEKLIKVSDADSSKYYFQVYKHLDDSVRSARLKARNQYALIRYESEKNKIHNLKLQKDVLDRDLRISEERILMVIVFGGVLSGLIYYILWARKRKQRMTMELENKVKEIQLTTSKKVHDVVANGIYRVMTELEYKDDYDKQDLLDKLEVMYEKSRDISYEPSKDMSLSTFVSDVSTLLGSFSNEKVRIIIVGNDPHIWNRVPKKAKDDLLIIFQELLVNMRKHSLADEVIFRFEETDNYLNIFYQDNGVGLSSIKKEGNGLRNTGTRMERLNGKFNFGSEDGKGLKIEIILPLPQNKAPYV</sequence>
<reference evidence="6 7" key="1">
    <citation type="submission" date="2019-10" db="EMBL/GenBank/DDBJ databases">
        <authorList>
            <person name="Dong K."/>
        </authorList>
    </citation>
    <scope>NUCLEOTIDE SEQUENCE [LARGE SCALE GENOMIC DNA]</scope>
    <source>
        <strain evidence="7">dk4302</strain>
    </source>
</reference>
<dbReference type="SUPFAM" id="SSF55874">
    <property type="entry name" value="ATPase domain of HSP90 chaperone/DNA topoisomerase II/histidine kinase"/>
    <property type="match status" value="1"/>
</dbReference>
<name>A0A5Q0QDF8_9SPHI</name>
<dbReference type="Gene3D" id="3.30.565.10">
    <property type="entry name" value="Histidine kinase-like ATPase, C-terminal domain"/>
    <property type="match status" value="1"/>
</dbReference>
<protein>
    <submittedName>
        <fullName evidence="6">ATP-binding protein</fullName>
    </submittedName>
</protein>
<keyword evidence="6" id="KW-0547">Nucleotide-binding</keyword>
<dbReference type="PANTHER" id="PTHR24421">
    <property type="entry name" value="NITRATE/NITRITE SENSOR PROTEIN NARX-RELATED"/>
    <property type="match status" value="1"/>
</dbReference>
<dbReference type="EMBL" id="CP045652">
    <property type="protein sequence ID" value="QGA26961.1"/>
    <property type="molecule type" value="Genomic_DNA"/>
</dbReference>
<dbReference type="InterPro" id="IPR050482">
    <property type="entry name" value="Sensor_HK_TwoCompSys"/>
</dbReference>
<keyword evidence="3" id="KW-0902">Two-component regulatory system</keyword>
<evidence type="ECO:0000256" key="1">
    <source>
        <dbReference type="ARBA" id="ARBA00022679"/>
    </source>
</evidence>